<accession>A0A3D3RG25</accession>
<dbReference type="EMBL" id="DQAY01000187">
    <property type="protein sequence ID" value="HCO27022.1"/>
    <property type="molecule type" value="Genomic_DNA"/>
</dbReference>
<organism evidence="1 2">
    <name type="scientific">Gimesia maris</name>
    <dbReference type="NCBI Taxonomy" id="122"/>
    <lineage>
        <taxon>Bacteria</taxon>
        <taxon>Pseudomonadati</taxon>
        <taxon>Planctomycetota</taxon>
        <taxon>Planctomycetia</taxon>
        <taxon>Planctomycetales</taxon>
        <taxon>Planctomycetaceae</taxon>
        <taxon>Gimesia</taxon>
    </lineage>
</organism>
<evidence type="ECO:0000313" key="2">
    <source>
        <dbReference type="Proteomes" id="UP000263642"/>
    </source>
</evidence>
<evidence type="ECO:0000313" key="1">
    <source>
        <dbReference type="EMBL" id="HCO27022.1"/>
    </source>
</evidence>
<sequence length="144" mass="16515">MSEKPDFCIKEFRPGVWQHDVVIQWLEGIEAGLAFNLAKVATLTAETRRSIVAESIELACLCQNIENILIGRYLLLSLPPDVVDEFLKKTASKLIDWTDDYEYHRVLEVADALGTPYFEWAIERGRESADIDVRETAQEWGKDR</sequence>
<comment type="caution">
    <text evidence="1">The sequence shown here is derived from an EMBL/GenBank/DDBJ whole genome shotgun (WGS) entry which is preliminary data.</text>
</comment>
<protein>
    <submittedName>
        <fullName evidence="1">Uncharacterized protein</fullName>
    </submittedName>
</protein>
<reference evidence="1 2" key="1">
    <citation type="journal article" date="2018" name="Nat. Biotechnol.">
        <title>A standardized bacterial taxonomy based on genome phylogeny substantially revises the tree of life.</title>
        <authorList>
            <person name="Parks D.H."/>
            <person name="Chuvochina M."/>
            <person name="Waite D.W."/>
            <person name="Rinke C."/>
            <person name="Skarshewski A."/>
            <person name="Chaumeil P.A."/>
            <person name="Hugenholtz P."/>
        </authorList>
    </citation>
    <scope>NUCLEOTIDE SEQUENCE [LARGE SCALE GENOMIC DNA]</scope>
    <source>
        <strain evidence="1">UBA9375</strain>
    </source>
</reference>
<dbReference type="Proteomes" id="UP000263642">
    <property type="component" value="Unassembled WGS sequence"/>
</dbReference>
<dbReference type="AlphaFoldDB" id="A0A3D3RG25"/>
<proteinExistence type="predicted"/>
<name>A0A3D3RG25_9PLAN</name>
<gene>
    <name evidence="1" type="ORF">DIT97_29935</name>
</gene>